<evidence type="ECO:0000256" key="1">
    <source>
        <dbReference type="ARBA" id="ARBA00023242"/>
    </source>
</evidence>
<name>A0A4U0XAL9_9PEZI</name>
<sequence>MSPASLSPMVMVASPIRTASHDSADGIRKRVCKACDRCRLKKSKCDGTSPCSRCRADNAICVFGERKKSYDKVYPKGYVEMLEQQQGQLVAALQEMYRRLNDVRAWKAPVLSEANGHPLTHDIIRSLNLLESKADGSGEDEVFEEDRQKLQSNLLADGTGYVQRRGSFSSDSEPSQHAQPRSTSSGTPTLSKSGFRESFDFNNSAASSPLSQSPGSRHRQTYPGAPPLPLQTSPLPNNLQFYQAEWTLPDLSSPEAMMQSRFAMQTPNIQQGLSHLEDIMGNGQFRTSPTEYEASFGALPITSYPQQFSHTFGCSLQDFNSLDSMDLEFSKFSSSLDTTVFDHCAISNAVETVHSNGFNRLTSKMRITESNGSEARAKGDFEYCVQVNNVHMPNTSKSHRVTRVGFAMKVHNATSPIFGACTKHHSQHTKYSTACNGQNPIQLTGLDDAQDDARAHYHYAVLGLSISASRGEIYEAYRHCLGKSHENVTPPSAESEGVVGAEVEMHPRMAANEALKSALVAKRKPPGSRLGEGGGGEGGGEGGDAIEETNPKATPLLPFLKALKSMFSTIIAAGLLNLNITSPRPPPNNQPPPTLLDSNDDEDIYWHGYTPQSIIANNKLTDAVTILTHPVKKKVFDRTFINSLQQYEGRRIADENGPSGDAKQQQQRKQIALTKASEWRASLLHGHERDSGFDEEEFGRVRSLKGTSVGERVMVWVASGMCGEVVAGWVEGMEV</sequence>
<dbReference type="EMBL" id="NAJQ01000277">
    <property type="protein sequence ID" value="TKA73141.1"/>
    <property type="molecule type" value="Genomic_DNA"/>
</dbReference>
<dbReference type="AlphaFoldDB" id="A0A4U0XAL9"/>
<evidence type="ECO:0000313" key="5">
    <source>
        <dbReference type="Proteomes" id="UP000309340"/>
    </source>
</evidence>
<dbReference type="Pfam" id="PF00172">
    <property type="entry name" value="Zn_clus"/>
    <property type="match status" value="1"/>
</dbReference>
<keyword evidence="1" id="KW-0539">Nucleus</keyword>
<reference evidence="4 5" key="1">
    <citation type="submission" date="2017-03" db="EMBL/GenBank/DDBJ databases">
        <title>Genomes of endolithic fungi from Antarctica.</title>
        <authorList>
            <person name="Coleine C."/>
            <person name="Masonjones S."/>
            <person name="Stajich J.E."/>
        </authorList>
    </citation>
    <scope>NUCLEOTIDE SEQUENCE [LARGE SCALE GENOMIC DNA]</scope>
    <source>
        <strain evidence="4 5">CCFEE 5184</strain>
    </source>
</reference>
<dbReference type="CDD" id="cd00067">
    <property type="entry name" value="GAL4"/>
    <property type="match status" value="1"/>
</dbReference>
<keyword evidence="5" id="KW-1185">Reference proteome</keyword>
<evidence type="ECO:0000259" key="3">
    <source>
        <dbReference type="PROSITE" id="PS50048"/>
    </source>
</evidence>
<organism evidence="4 5">
    <name type="scientific">Friedmanniomyces simplex</name>
    <dbReference type="NCBI Taxonomy" id="329884"/>
    <lineage>
        <taxon>Eukaryota</taxon>
        <taxon>Fungi</taxon>
        <taxon>Dikarya</taxon>
        <taxon>Ascomycota</taxon>
        <taxon>Pezizomycotina</taxon>
        <taxon>Dothideomycetes</taxon>
        <taxon>Dothideomycetidae</taxon>
        <taxon>Mycosphaerellales</taxon>
        <taxon>Teratosphaeriaceae</taxon>
        <taxon>Friedmanniomyces</taxon>
    </lineage>
</organism>
<feature type="region of interest" description="Disordered" evidence="2">
    <location>
        <begin position="522"/>
        <end position="550"/>
    </location>
</feature>
<dbReference type="PANTHER" id="PTHR47655">
    <property type="entry name" value="QUINIC ACID UTILIZATION ACTIVATOR"/>
    <property type="match status" value="1"/>
</dbReference>
<feature type="compositionally biased region" description="Polar residues" evidence="2">
    <location>
        <begin position="166"/>
        <end position="192"/>
    </location>
</feature>
<feature type="compositionally biased region" description="Gly residues" evidence="2">
    <location>
        <begin position="530"/>
        <end position="543"/>
    </location>
</feature>
<feature type="domain" description="Zn(2)-C6 fungal-type" evidence="3">
    <location>
        <begin position="34"/>
        <end position="63"/>
    </location>
</feature>
<dbReference type="Gene3D" id="4.10.240.10">
    <property type="entry name" value="Zn(2)-C6 fungal-type DNA-binding domain"/>
    <property type="match status" value="1"/>
</dbReference>
<dbReference type="PANTHER" id="PTHR47655:SF3">
    <property type="entry name" value="ZN(II)2CYS6 TRANSCRIPTION FACTOR (EUROFUNG)"/>
    <property type="match status" value="1"/>
</dbReference>
<dbReference type="Proteomes" id="UP000309340">
    <property type="component" value="Unassembled WGS sequence"/>
</dbReference>
<dbReference type="GO" id="GO:0000981">
    <property type="term" value="F:DNA-binding transcription factor activity, RNA polymerase II-specific"/>
    <property type="evidence" value="ECO:0007669"/>
    <property type="project" value="InterPro"/>
</dbReference>
<dbReference type="InterPro" id="IPR001138">
    <property type="entry name" value="Zn2Cys6_DnaBD"/>
</dbReference>
<dbReference type="OrthoDB" id="3882808at2759"/>
<gene>
    <name evidence="4" type="ORF">B0A55_10364</name>
</gene>
<feature type="compositionally biased region" description="Polar residues" evidence="2">
    <location>
        <begin position="200"/>
        <end position="215"/>
    </location>
</feature>
<dbReference type="SUPFAM" id="SSF57701">
    <property type="entry name" value="Zn2/Cys6 DNA-binding domain"/>
    <property type="match status" value="1"/>
</dbReference>
<accession>A0A4U0XAL9</accession>
<protein>
    <recommendedName>
        <fullName evidence="3">Zn(2)-C6 fungal-type domain-containing protein</fullName>
    </recommendedName>
</protein>
<dbReference type="SMART" id="SM00066">
    <property type="entry name" value="GAL4"/>
    <property type="match status" value="1"/>
</dbReference>
<dbReference type="GO" id="GO:0008270">
    <property type="term" value="F:zinc ion binding"/>
    <property type="evidence" value="ECO:0007669"/>
    <property type="project" value="InterPro"/>
</dbReference>
<dbReference type="PROSITE" id="PS00463">
    <property type="entry name" value="ZN2_CY6_FUNGAL_1"/>
    <property type="match status" value="1"/>
</dbReference>
<evidence type="ECO:0000313" key="4">
    <source>
        <dbReference type="EMBL" id="TKA73141.1"/>
    </source>
</evidence>
<proteinExistence type="predicted"/>
<evidence type="ECO:0000256" key="2">
    <source>
        <dbReference type="SAM" id="MobiDB-lite"/>
    </source>
</evidence>
<comment type="caution">
    <text evidence="4">The sequence shown here is derived from an EMBL/GenBank/DDBJ whole genome shotgun (WGS) entry which is preliminary data.</text>
</comment>
<feature type="region of interest" description="Disordered" evidence="2">
    <location>
        <begin position="162"/>
        <end position="236"/>
    </location>
</feature>
<dbReference type="InterPro" id="IPR052783">
    <property type="entry name" value="Metabolic/Drug-Res_Regulator"/>
</dbReference>
<dbReference type="PROSITE" id="PS50048">
    <property type="entry name" value="ZN2_CY6_FUNGAL_2"/>
    <property type="match status" value="1"/>
</dbReference>
<dbReference type="STRING" id="329884.A0A4U0XAL9"/>
<dbReference type="InterPro" id="IPR036864">
    <property type="entry name" value="Zn2-C6_fun-type_DNA-bd_sf"/>
</dbReference>